<dbReference type="GO" id="GO:0005524">
    <property type="term" value="F:ATP binding"/>
    <property type="evidence" value="ECO:0007669"/>
    <property type="project" value="UniProtKB-KW"/>
</dbReference>
<dbReference type="PANTHER" id="PTHR16305:SF35">
    <property type="entry name" value="TRANSCRIPTIONAL ACTIVATOR DOMAIN"/>
    <property type="match status" value="1"/>
</dbReference>
<dbReference type="InterPro" id="IPR011990">
    <property type="entry name" value="TPR-like_helical_dom_sf"/>
</dbReference>
<dbReference type="Gene3D" id="1.25.40.10">
    <property type="entry name" value="Tetratricopeptide repeat domain"/>
    <property type="match status" value="1"/>
</dbReference>
<dbReference type="Pfam" id="PF13191">
    <property type="entry name" value="AAA_16"/>
    <property type="match status" value="1"/>
</dbReference>
<dbReference type="InterPro" id="IPR036388">
    <property type="entry name" value="WH-like_DNA-bd_sf"/>
</dbReference>
<evidence type="ECO:0000256" key="1">
    <source>
        <dbReference type="ARBA" id="ARBA00022741"/>
    </source>
</evidence>
<comment type="caution">
    <text evidence="4">The sequence shown here is derived from an EMBL/GenBank/DDBJ whole genome shotgun (WGS) entry which is preliminary data.</text>
</comment>
<evidence type="ECO:0000313" key="4">
    <source>
        <dbReference type="EMBL" id="GAB90032.1"/>
    </source>
</evidence>
<dbReference type="GO" id="GO:0006355">
    <property type="term" value="P:regulation of DNA-templated transcription"/>
    <property type="evidence" value="ECO:0007669"/>
    <property type="project" value="InterPro"/>
</dbReference>
<dbReference type="OrthoDB" id="134712at2"/>
<keyword evidence="5" id="KW-1185">Reference proteome</keyword>
<dbReference type="GO" id="GO:0003677">
    <property type="term" value="F:DNA binding"/>
    <property type="evidence" value="ECO:0007669"/>
    <property type="project" value="InterPro"/>
</dbReference>
<dbReference type="Gene3D" id="3.40.50.300">
    <property type="entry name" value="P-loop containing nucleotide triphosphate hydrolases"/>
    <property type="match status" value="1"/>
</dbReference>
<dbReference type="InterPro" id="IPR041664">
    <property type="entry name" value="AAA_16"/>
</dbReference>
<dbReference type="InterPro" id="IPR027417">
    <property type="entry name" value="P-loop_NTPase"/>
</dbReference>
<accession>K6WCW2</accession>
<dbReference type="eggNOG" id="COG3899">
    <property type="taxonomic scope" value="Bacteria"/>
</dbReference>
<name>K6WCW2_9ACTN</name>
<dbReference type="EMBL" id="BAHC01000080">
    <property type="protein sequence ID" value="GAB90032.1"/>
    <property type="molecule type" value="Genomic_DNA"/>
</dbReference>
<evidence type="ECO:0000313" key="5">
    <source>
        <dbReference type="Proteomes" id="UP000008363"/>
    </source>
</evidence>
<dbReference type="AlphaFoldDB" id="K6WCW2"/>
<dbReference type="SUPFAM" id="SSF48452">
    <property type="entry name" value="TPR-like"/>
    <property type="match status" value="1"/>
</dbReference>
<dbReference type="STRING" id="1108045.GORHZ_080_00110"/>
<reference evidence="4 5" key="1">
    <citation type="submission" date="2012-08" db="EMBL/GenBank/DDBJ databases">
        <title>Whole genome shotgun sequence of Gordonia rhizosphera NBRC 16068.</title>
        <authorList>
            <person name="Takarada H."/>
            <person name="Isaki S."/>
            <person name="Hosoyama A."/>
            <person name="Tsuchikane K."/>
            <person name="Katsumata H."/>
            <person name="Baba S."/>
            <person name="Ohji S."/>
            <person name="Yamazaki S."/>
            <person name="Fujita N."/>
        </authorList>
    </citation>
    <scope>NUCLEOTIDE SEQUENCE [LARGE SCALE GENOMIC DNA]</scope>
    <source>
        <strain evidence="4 5">NBRC 16068</strain>
    </source>
</reference>
<proteinExistence type="predicted"/>
<feature type="domain" description="Bacterial transcriptional activator" evidence="3">
    <location>
        <begin position="117"/>
        <end position="259"/>
    </location>
</feature>
<dbReference type="InterPro" id="IPR005158">
    <property type="entry name" value="BTAD"/>
</dbReference>
<dbReference type="RefSeq" id="WP_006332525.1">
    <property type="nucleotide sequence ID" value="NZ_BAHC01000080.1"/>
</dbReference>
<evidence type="ECO:0000259" key="3">
    <source>
        <dbReference type="SMART" id="SM01043"/>
    </source>
</evidence>
<sequence length="1049" mass="114821">MDIPVREPTSRPDDVADIRPLRISVFGRLELRRGDELLPRLGSARAESLLVYLLLRADQTRARQRIAGELWPESTESQARTNLRNVLHLLRHALPGVEHYLEVDARVLGWRSRDSSVDAWEMRAAVARAREAERASAARIAALRDAAACYRGDLLEDCIDEWLTTPRDRYRDLYFQVLRDLVGALVERGEHVDAIRLGRELVHRDPLNEDHHRLLLDAHHRAGDRAGALRAYHEYATVIEHELGVEPSPDMRRRYAEVAGAGAMDGTRVGARAAVQSVAATAARLVGRDDEWTALRRCWQAAMDGRGQLVLVTGEPGIGKTRLAEELGRLCTQGGHAVAQARSFPDAGDLGYGVVVSWLRGTRTDSWVRTAPTRDRMALARLLPELDVPEEHWWRADFDRLQLFEAAVGALTHTDRPLLLVADDAQWMDAPSVELIHYLLRSPQARHVLLVATVRLEELGTRHPLTDVVDALRADDRVTEVPLGRFGRAHTAELARLTLGAALDAEDTDALFAESEGNPLFVVETLRSGWHAGVPHEISPKLHAVTSARLRRLPVPARELLDTACCIGGSFSAAVVGAAAGVDEATLVEGLDILWRSGVIREHGIDAYDFSHNKIRDVAYAGLSPAARRHVHLRVAEALVHTEREGSGAVSGEVAAHFERAGRPLDAIRWYERAAERAQHRFADAEAVRLLDRARSLVPALPPDLAPPTEFEILSRSPIVVGTVKGYESDDLVAVLDRASELAESLECELSAPVLRCLTMTRLCRDDFVGARQSIGQLRDAASRTGDRGLDLEAQYLGGVAALWAGDLASARELLERTAHGLPPDLRTEHLVRFGQDPGTVCLSRLANTMWFLGDTGTARSLRREAETQARRTGHRATAAVVAIFSALLALDLDDDEDVRSRAADLAGSEGHPYNVAVKARALLGYSAATTGQGAQGVAAIRAAVAACHGRNLAPGFRPTVYRVLVAAHDRAGMTVGGLVAADEALALPGTRIWEPQIRRHRARFLARLGRPHDEVDAELDRAAATADRMGATGPLRAIEETRRQLLGG</sequence>
<dbReference type="SMART" id="SM01043">
    <property type="entry name" value="BTAD"/>
    <property type="match status" value="1"/>
</dbReference>
<keyword evidence="1" id="KW-0547">Nucleotide-binding</keyword>
<gene>
    <name evidence="4" type="ORF">GORHZ_080_00110</name>
</gene>
<dbReference type="InterPro" id="IPR016032">
    <property type="entry name" value="Sig_transdc_resp-reg_C-effctor"/>
</dbReference>
<dbReference type="Pfam" id="PF03704">
    <property type="entry name" value="BTAD"/>
    <property type="match status" value="1"/>
</dbReference>
<dbReference type="Proteomes" id="UP000008363">
    <property type="component" value="Unassembled WGS sequence"/>
</dbReference>
<evidence type="ECO:0000256" key="2">
    <source>
        <dbReference type="ARBA" id="ARBA00022840"/>
    </source>
</evidence>
<dbReference type="GO" id="GO:0004016">
    <property type="term" value="F:adenylate cyclase activity"/>
    <property type="evidence" value="ECO:0007669"/>
    <property type="project" value="TreeGrafter"/>
</dbReference>
<organism evidence="4 5">
    <name type="scientific">Gordonia rhizosphera NBRC 16068</name>
    <dbReference type="NCBI Taxonomy" id="1108045"/>
    <lineage>
        <taxon>Bacteria</taxon>
        <taxon>Bacillati</taxon>
        <taxon>Actinomycetota</taxon>
        <taxon>Actinomycetes</taxon>
        <taxon>Mycobacteriales</taxon>
        <taxon>Gordoniaceae</taxon>
        <taxon>Gordonia</taxon>
    </lineage>
</organism>
<dbReference type="Gene3D" id="1.10.10.10">
    <property type="entry name" value="Winged helix-like DNA-binding domain superfamily/Winged helix DNA-binding domain"/>
    <property type="match status" value="1"/>
</dbReference>
<dbReference type="GO" id="GO:0005737">
    <property type="term" value="C:cytoplasm"/>
    <property type="evidence" value="ECO:0007669"/>
    <property type="project" value="TreeGrafter"/>
</dbReference>
<dbReference type="SUPFAM" id="SSF46894">
    <property type="entry name" value="C-terminal effector domain of the bipartite response regulators"/>
    <property type="match status" value="1"/>
</dbReference>
<keyword evidence="2" id="KW-0067">ATP-binding</keyword>
<protein>
    <recommendedName>
        <fullName evidence="3">Bacterial transcriptional activator domain-containing protein</fullName>
    </recommendedName>
</protein>
<dbReference type="PANTHER" id="PTHR16305">
    <property type="entry name" value="TESTICULAR SOLUBLE ADENYLYL CYCLASE"/>
    <property type="match status" value="1"/>
</dbReference>
<dbReference type="SUPFAM" id="SSF52540">
    <property type="entry name" value="P-loop containing nucleoside triphosphate hydrolases"/>
    <property type="match status" value="1"/>
</dbReference>
<dbReference type="eggNOG" id="COG3629">
    <property type="taxonomic scope" value="Bacteria"/>
</dbReference>